<dbReference type="InterPro" id="IPR036188">
    <property type="entry name" value="FAD/NAD-bd_sf"/>
</dbReference>
<dbReference type="Pfam" id="PF07992">
    <property type="entry name" value="Pyr_redox_2"/>
    <property type="match status" value="2"/>
</dbReference>
<dbReference type="AlphaFoldDB" id="A0A0K9FEF7"/>
<reference evidence="7" key="1">
    <citation type="submission" date="2015-07" db="EMBL/GenBank/DDBJ databases">
        <authorList>
            <consortium name="Consortium for Microbial Forensics and Genomics (microFORGE)"/>
            <person name="Knight B.M."/>
            <person name="Roberts D.P."/>
            <person name="Lin D."/>
            <person name="Hari K."/>
            <person name="Fletcher J."/>
            <person name="Melcher U."/>
            <person name="Blagden T."/>
            <person name="Winegar R.A."/>
        </authorList>
    </citation>
    <scope>NUCLEOTIDE SEQUENCE [LARGE SCALE GENOMIC DNA]</scope>
    <source>
        <strain evidence="7">DSM 23493</strain>
    </source>
</reference>
<comment type="caution">
    <text evidence="6">The sequence shown here is derived from an EMBL/GenBank/DDBJ whole genome shotgun (WGS) entry which is preliminary data.</text>
</comment>
<dbReference type="PATRIC" id="fig|582475.4.peg.1723"/>
<name>A0A0K9FEF7_9BACI</name>
<dbReference type="Gene3D" id="3.50.50.60">
    <property type="entry name" value="FAD/NAD(P)-binding domain"/>
    <property type="match status" value="2"/>
</dbReference>
<organism evidence="6 7">
    <name type="scientific">Lysinibacillus xylanilyticus</name>
    <dbReference type="NCBI Taxonomy" id="582475"/>
    <lineage>
        <taxon>Bacteria</taxon>
        <taxon>Bacillati</taxon>
        <taxon>Bacillota</taxon>
        <taxon>Bacilli</taxon>
        <taxon>Bacillales</taxon>
        <taxon>Bacillaceae</taxon>
        <taxon>Lysinibacillus</taxon>
    </lineage>
</organism>
<evidence type="ECO:0000313" key="6">
    <source>
        <dbReference type="EMBL" id="KMY32563.1"/>
    </source>
</evidence>
<proteinExistence type="predicted"/>
<accession>A0A0K9FEF7</accession>
<dbReference type="OrthoDB" id="9806179at2"/>
<dbReference type="InterPro" id="IPR050097">
    <property type="entry name" value="Ferredoxin-NADP_redctase_2"/>
</dbReference>
<feature type="domain" description="FAD/NAD(P)-binding" evidence="5">
    <location>
        <begin position="4"/>
        <end position="148"/>
    </location>
</feature>
<keyword evidence="4" id="KW-0560">Oxidoreductase</keyword>
<evidence type="ECO:0000313" key="7">
    <source>
        <dbReference type="Proteomes" id="UP000037326"/>
    </source>
</evidence>
<dbReference type="GeneID" id="96598698"/>
<sequence>MELFDCAIIGAGGAGLNASLILGRSRKKVALFDNGTNRNRVTQESHGFLTRDGIKPAKFKEVALNDVEKYPSVHYFQNTVINITKQPNGLFKIETLEEVEYVAERIILATGIQEEFPSIPDIRKYYGKSLFSCPTCDGWELRDQPLIIISENEEQTLFKGKLVYNWSEDLVIATNGHELSAPALNALERKDITVITEPIQNLHGVDGYLNKIVFSSGFEIERVGGFIVPNFVRPNRFAEQLGCHLNENGSIVVDAAGRTSQENVYAAGETANLGQSSLIVAAAEGYKAAMAVVFDSII</sequence>
<dbReference type="PRINTS" id="PR00368">
    <property type="entry name" value="FADPNR"/>
</dbReference>
<dbReference type="Proteomes" id="UP000037326">
    <property type="component" value="Unassembled WGS sequence"/>
</dbReference>
<feature type="domain" description="FAD/NAD(P)-binding" evidence="5">
    <location>
        <begin position="174"/>
        <end position="284"/>
    </location>
</feature>
<dbReference type="PRINTS" id="PR00469">
    <property type="entry name" value="PNDRDTASEII"/>
</dbReference>
<comment type="subunit">
    <text evidence="2">Homodimer.</text>
</comment>
<dbReference type="RefSeq" id="WP_049665925.1">
    <property type="nucleotide sequence ID" value="NZ_LFXJ01000005.1"/>
</dbReference>
<gene>
    <name evidence="6" type="ORF">ACZ11_10640</name>
</gene>
<keyword evidence="3" id="KW-0285">Flavoprotein</keyword>
<evidence type="ECO:0000256" key="2">
    <source>
        <dbReference type="ARBA" id="ARBA00011738"/>
    </source>
</evidence>
<evidence type="ECO:0000256" key="3">
    <source>
        <dbReference type="ARBA" id="ARBA00022630"/>
    </source>
</evidence>
<dbReference type="PANTHER" id="PTHR48105">
    <property type="entry name" value="THIOREDOXIN REDUCTASE 1-RELATED-RELATED"/>
    <property type="match status" value="1"/>
</dbReference>
<evidence type="ECO:0000259" key="5">
    <source>
        <dbReference type="Pfam" id="PF07992"/>
    </source>
</evidence>
<dbReference type="EMBL" id="LFXJ01000005">
    <property type="protein sequence ID" value="KMY32563.1"/>
    <property type="molecule type" value="Genomic_DNA"/>
</dbReference>
<evidence type="ECO:0000256" key="1">
    <source>
        <dbReference type="ARBA" id="ARBA00001974"/>
    </source>
</evidence>
<dbReference type="GO" id="GO:0016491">
    <property type="term" value="F:oxidoreductase activity"/>
    <property type="evidence" value="ECO:0007669"/>
    <property type="project" value="UniProtKB-KW"/>
</dbReference>
<comment type="cofactor">
    <cofactor evidence="1">
        <name>FAD</name>
        <dbReference type="ChEBI" id="CHEBI:57692"/>
    </cofactor>
</comment>
<evidence type="ECO:0000256" key="4">
    <source>
        <dbReference type="ARBA" id="ARBA00023002"/>
    </source>
</evidence>
<dbReference type="InterPro" id="IPR023753">
    <property type="entry name" value="FAD/NAD-binding_dom"/>
</dbReference>
<dbReference type="SUPFAM" id="SSF51905">
    <property type="entry name" value="FAD/NAD(P)-binding domain"/>
    <property type="match status" value="1"/>
</dbReference>
<protein>
    <submittedName>
        <fullName evidence="6">Thioredoxin reductase</fullName>
    </submittedName>
</protein>